<evidence type="ECO:0000313" key="3">
    <source>
        <dbReference type="EMBL" id="CAK9231400.1"/>
    </source>
</evidence>
<feature type="domain" description="DUF7781" evidence="2">
    <location>
        <begin position="145"/>
        <end position="316"/>
    </location>
</feature>
<protein>
    <recommendedName>
        <fullName evidence="2">DUF7781 domain-containing protein</fullName>
    </recommendedName>
</protein>
<accession>A0ABP0UXJ2</accession>
<evidence type="ECO:0000256" key="1">
    <source>
        <dbReference type="SAM" id="MobiDB-lite"/>
    </source>
</evidence>
<proteinExistence type="predicted"/>
<dbReference type="PANTHER" id="PTHR35710:SF1">
    <property type="entry name" value="OBP3-RESPONSIVE PROTEIN 4 (ORG4)"/>
    <property type="match status" value="1"/>
</dbReference>
<dbReference type="PANTHER" id="PTHR35710">
    <property type="entry name" value="OBP3-RESPONSIVE PROTEIN 4 (ORG4)"/>
    <property type="match status" value="1"/>
</dbReference>
<dbReference type="InterPro" id="IPR056683">
    <property type="entry name" value="DUF7781"/>
</dbReference>
<dbReference type="EMBL" id="OZ019899">
    <property type="protein sequence ID" value="CAK9231400.1"/>
    <property type="molecule type" value="Genomic_DNA"/>
</dbReference>
<dbReference type="Proteomes" id="UP001497512">
    <property type="component" value="Chromosome 7"/>
</dbReference>
<name>A0ABP0UXJ2_9BRYO</name>
<organism evidence="3 4">
    <name type="scientific">Sphagnum troendelagicum</name>
    <dbReference type="NCBI Taxonomy" id="128251"/>
    <lineage>
        <taxon>Eukaryota</taxon>
        <taxon>Viridiplantae</taxon>
        <taxon>Streptophyta</taxon>
        <taxon>Embryophyta</taxon>
        <taxon>Bryophyta</taxon>
        <taxon>Sphagnophytina</taxon>
        <taxon>Sphagnopsida</taxon>
        <taxon>Sphagnales</taxon>
        <taxon>Sphagnaceae</taxon>
        <taxon>Sphagnum</taxon>
    </lineage>
</organism>
<dbReference type="Pfam" id="PF25003">
    <property type="entry name" value="DUF7781"/>
    <property type="match status" value="1"/>
</dbReference>
<sequence length="318" mass="34671">MEGEQGSGVSAKGVGIQHTQPLEDLQNHATSSSSSFSTSASSQQVQTPRTGGGGNHIAALFGSVKERLWDVSQALNKSGPAYGSNGDLLPTSTPQQELGFHGVSHARRSAIASGSERHTQPYLHGHDQVNSTQARASEGGDVASSFEDFCSIDWMPKEFFMKFRQHVEGFQLGVNFEFNGVQVNRSNTKIVFKPVSADSKWKIICEPKHGDLRLLTKKIPLGPLLSLQVGIGHDFHQHTTGWKWKLTSSFGPASISEIHHKTLLPIFPGFDVRVGWNAQYELPDMHGALGTGEPVMGMNLGHLYASIERVEAIYTHMT</sequence>
<feature type="region of interest" description="Disordered" evidence="1">
    <location>
        <begin position="1"/>
        <end position="57"/>
    </location>
</feature>
<feature type="compositionally biased region" description="Basic and acidic residues" evidence="1">
    <location>
        <begin position="115"/>
        <end position="127"/>
    </location>
</feature>
<evidence type="ECO:0000313" key="4">
    <source>
        <dbReference type="Proteomes" id="UP001497512"/>
    </source>
</evidence>
<feature type="region of interest" description="Disordered" evidence="1">
    <location>
        <begin position="113"/>
        <end position="134"/>
    </location>
</feature>
<evidence type="ECO:0000259" key="2">
    <source>
        <dbReference type="Pfam" id="PF25003"/>
    </source>
</evidence>
<reference evidence="3" key="1">
    <citation type="submission" date="2024-02" db="EMBL/GenBank/DDBJ databases">
        <authorList>
            <consortium name="ELIXIR-Norway"/>
            <consortium name="Elixir Norway"/>
        </authorList>
    </citation>
    <scope>NUCLEOTIDE SEQUENCE</scope>
</reference>
<keyword evidence="4" id="KW-1185">Reference proteome</keyword>
<feature type="compositionally biased region" description="Low complexity" evidence="1">
    <location>
        <begin position="29"/>
        <end position="42"/>
    </location>
</feature>
<gene>
    <name evidence="3" type="ORF">CSSPTR1EN2_LOCUS20579</name>
</gene>